<dbReference type="SUPFAM" id="SSF52540">
    <property type="entry name" value="P-loop containing nucleoside triphosphate hydrolases"/>
    <property type="match status" value="1"/>
</dbReference>
<dbReference type="InterPro" id="IPR050130">
    <property type="entry name" value="ClpA_ClpB"/>
</dbReference>
<dbReference type="GO" id="GO:0005524">
    <property type="term" value="F:ATP binding"/>
    <property type="evidence" value="ECO:0007669"/>
    <property type="project" value="UniProtKB-KW"/>
</dbReference>
<proteinExistence type="predicted"/>
<dbReference type="PANTHER" id="PTHR11638:SF18">
    <property type="entry name" value="HEAT SHOCK PROTEIN 104"/>
    <property type="match status" value="1"/>
</dbReference>
<dbReference type="GO" id="GO:0034605">
    <property type="term" value="P:cellular response to heat"/>
    <property type="evidence" value="ECO:0007669"/>
    <property type="project" value="TreeGrafter"/>
</dbReference>
<dbReference type="Pfam" id="PF07724">
    <property type="entry name" value="AAA_2"/>
    <property type="match status" value="1"/>
</dbReference>
<dbReference type="AlphaFoldDB" id="A0A4Y5T468"/>
<accession>A0A4Y5T468</accession>
<dbReference type="Gene3D" id="3.40.50.300">
    <property type="entry name" value="P-loop containing nucleotide triphosphate hydrolases"/>
    <property type="match status" value="1"/>
</dbReference>
<dbReference type="InterPro" id="IPR027417">
    <property type="entry name" value="P-loop_NTPase"/>
</dbReference>
<dbReference type="PRINTS" id="PR00300">
    <property type="entry name" value="CLPPROTEASEA"/>
</dbReference>
<dbReference type="GO" id="GO:0005737">
    <property type="term" value="C:cytoplasm"/>
    <property type="evidence" value="ECO:0007669"/>
    <property type="project" value="TreeGrafter"/>
</dbReference>
<protein>
    <recommendedName>
        <fullName evidence="3">AAA+ ATPase domain-containing protein</fullName>
    </recommendedName>
</protein>
<organism evidence="4">
    <name type="scientific">Clostridium perfringens</name>
    <dbReference type="NCBI Taxonomy" id="1502"/>
    <lineage>
        <taxon>Bacteria</taxon>
        <taxon>Bacillati</taxon>
        <taxon>Bacillota</taxon>
        <taxon>Clostridia</taxon>
        <taxon>Eubacteriales</taxon>
        <taxon>Clostridiaceae</taxon>
        <taxon>Clostridium</taxon>
    </lineage>
</organism>
<keyword evidence="4" id="KW-0614">Plasmid</keyword>
<dbReference type="SMART" id="SM00382">
    <property type="entry name" value="AAA"/>
    <property type="match status" value="1"/>
</dbReference>
<feature type="domain" description="AAA+ ATPase" evidence="3">
    <location>
        <begin position="159"/>
        <end position="301"/>
    </location>
</feature>
<geneLocation type="plasmid" evidence="4">
    <name>pCPT6-1</name>
</geneLocation>
<dbReference type="InterPro" id="IPR003959">
    <property type="entry name" value="ATPase_AAA_core"/>
</dbReference>
<dbReference type="InterPro" id="IPR003593">
    <property type="entry name" value="AAA+_ATPase"/>
</dbReference>
<evidence type="ECO:0000256" key="1">
    <source>
        <dbReference type="ARBA" id="ARBA00022741"/>
    </source>
</evidence>
<evidence type="ECO:0000256" key="2">
    <source>
        <dbReference type="ARBA" id="ARBA00022840"/>
    </source>
</evidence>
<name>A0A4Y5T468_CLOPF</name>
<sequence length="370" mass="43648">MNRIIIYKGDSDSFNKLLPKKYKTLSELVIKSDFERSKYRLEIPGKEYIQKKLKIENFIILNNEYSGVNNHIIENFNGFLNNYYIKNLFINNPPQIIENQLKAKFKSKVEIIHQNYKKFDLDSINKFNNKFKEKIIGQDHILKELNIFLCMNFKNETIKPIVIMFYGEPGIGKTETAKLLAESLGENLFRKQFSMFQNQNALDYLVGSTYKEDSLSKELQSRSSNIILFDEFDKVPDIFYSSFYQLFDEGILEDNVYKTKLKNSIIICTSNLKSEIQIKEKLGSAIFSRFDEFINFKELSEESSKLIISKEIDKLLSELSEDDLKYLNIECLKICLISNAKYFKNVREIRKYLKKLIYKNIFENIVKKNN</sequence>
<dbReference type="InterPro" id="IPR001270">
    <property type="entry name" value="ClpA/B"/>
</dbReference>
<dbReference type="PANTHER" id="PTHR11638">
    <property type="entry name" value="ATP-DEPENDENT CLP PROTEASE"/>
    <property type="match status" value="1"/>
</dbReference>
<evidence type="ECO:0000313" key="4">
    <source>
        <dbReference type="EMBL" id="QDB01186.1"/>
    </source>
</evidence>
<dbReference type="RefSeq" id="WP_110028502.1">
    <property type="nucleotide sequence ID" value="NZ_CATNXL010000005.1"/>
</dbReference>
<keyword evidence="1" id="KW-0547">Nucleotide-binding</keyword>
<reference evidence="4" key="1">
    <citation type="journal article" date="2019" name="Pathogens">
        <title>In silico Identification of Novel Toxin Homologs and Associated Mobile Genetic Elements in Clostridium perfringens.</title>
        <authorList>
            <person name="Lacey J.A."/>
            <person name="Johanesen P.A."/>
            <person name="Lyras D."/>
            <person name="Moore R.J."/>
        </authorList>
    </citation>
    <scope>NUCLEOTIDE SEQUENCE</scope>
    <source>
        <strain evidence="4">T6</strain>
        <plasmid evidence="4">pCPT6-1</plasmid>
    </source>
</reference>
<dbReference type="EMBL" id="MK285060">
    <property type="protein sequence ID" value="QDB01186.1"/>
    <property type="molecule type" value="Genomic_DNA"/>
</dbReference>
<dbReference type="GO" id="GO:0016887">
    <property type="term" value="F:ATP hydrolysis activity"/>
    <property type="evidence" value="ECO:0007669"/>
    <property type="project" value="InterPro"/>
</dbReference>
<keyword evidence="2" id="KW-0067">ATP-binding</keyword>
<evidence type="ECO:0000259" key="3">
    <source>
        <dbReference type="SMART" id="SM00382"/>
    </source>
</evidence>